<dbReference type="Gene3D" id="1.10.3290.10">
    <property type="entry name" value="Fido-like domain"/>
    <property type="match status" value="1"/>
</dbReference>
<evidence type="ECO:0000259" key="3">
    <source>
        <dbReference type="PROSITE" id="PS51459"/>
    </source>
</evidence>
<dbReference type="InterPro" id="IPR003812">
    <property type="entry name" value="Fido"/>
</dbReference>
<keyword evidence="2" id="KW-0547">Nucleotide-binding</keyword>
<name>A0A1W9YRQ1_MYCBA</name>
<dbReference type="Pfam" id="PF02661">
    <property type="entry name" value="Fic"/>
    <property type="match status" value="1"/>
</dbReference>
<keyword evidence="5" id="KW-1185">Reference proteome</keyword>
<organism evidence="4 5">
    <name type="scientific">Mycolicibacterium bacteremicum</name>
    <name type="common">Mycobacterium bacteremicum</name>
    <dbReference type="NCBI Taxonomy" id="564198"/>
    <lineage>
        <taxon>Bacteria</taxon>
        <taxon>Bacillati</taxon>
        <taxon>Actinomycetota</taxon>
        <taxon>Actinomycetes</taxon>
        <taxon>Mycobacteriales</taxon>
        <taxon>Mycobacteriaceae</taxon>
        <taxon>Mycolicibacterium</taxon>
    </lineage>
</organism>
<dbReference type="OrthoDB" id="9813719at2"/>
<evidence type="ECO:0000256" key="2">
    <source>
        <dbReference type="PIRSR" id="PIRSR640198-2"/>
    </source>
</evidence>
<dbReference type="SUPFAM" id="SSF140931">
    <property type="entry name" value="Fic-like"/>
    <property type="match status" value="1"/>
</dbReference>
<keyword evidence="2" id="KW-0067">ATP-binding</keyword>
<dbReference type="EMBL" id="MVHJ01000024">
    <property type="protein sequence ID" value="ORA02761.1"/>
    <property type="molecule type" value="Genomic_DNA"/>
</dbReference>
<sequence length="210" mass="23848">MPLTPGYGETPLPHDELDALLPDVIEILDKPITRADVYDVEQGMQDQVFDELMPSALDGSLPLDDLLSDHFVRDLHTRLFRPIWQWAGQPRQLEGNIGVAPEQIAVELRNSLGTIAWRWEHTNDWTAQQLGIVVHAETVRIHPFVDGNGRTTRLLADLVFAAAQNPAEQQYDWDLDKPQYIALLRDFDQHRDVTDLAAFIAVEQIEQPEA</sequence>
<reference evidence="4 5" key="1">
    <citation type="submission" date="2017-02" db="EMBL/GenBank/DDBJ databases">
        <title>The new phylogeny of genus Mycobacterium.</title>
        <authorList>
            <person name="Tortoli E."/>
            <person name="Trovato A."/>
            <person name="Cirillo D.M."/>
        </authorList>
    </citation>
    <scope>NUCLEOTIDE SEQUENCE [LARGE SCALE GENOMIC DNA]</scope>
    <source>
        <strain evidence="4 5">DSM 45578</strain>
    </source>
</reference>
<dbReference type="PROSITE" id="PS51459">
    <property type="entry name" value="FIDO"/>
    <property type="match status" value="1"/>
</dbReference>
<protein>
    <submittedName>
        <fullName evidence="4">Cell filamentation protein Fic</fullName>
    </submittedName>
</protein>
<dbReference type="GO" id="GO:0005524">
    <property type="term" value="F:ATP binding"/>
    <property type="evidence" value="ECO:0007669"/>
    <property type="project" value="UniProtKB-KW"/>
</dbReference>
<proteinExistence type="predicted"/>
<feature type="binding site" evidence="2">
    <location>
        <begin position="146"/>
        <end position="153"/>
    </location>
    <ligand>
        <name>ATP</name>
        <dbReference type="ChEBI" id="CHEBI:30616"/>
    </ligand>
</feature>
<dbReference type="STRING" id="564198.BST17_21805"/>
<accession>A0A1W9YRQ1</accession>
<dbReference type="PANTHER" id="PTHR13504">
    <property type="entry name" value="FIDO DOMAIN-CONTAINING PROTEIN DDB_G0283145"/>
    <property type="match status" value="1"/>
</dbReference>
<dbReference type="RefSeq" id="WP_083060982.1">
    <property type="nucleotide sequence ID" value="NZ_JACKVM010000008.1"/>
</dbReference>
<evidence type="ECO:0000313" key="5">
    <source>
        <dbReference type="Proteomes" id="UP000192366"/>
    </source>
</evidence>
<evidence type="ECO:0000256" key="1">
    <source>
        <dbReference type="PIRSR" id="PIRSR640198-1"/>
    </source>
</evidence>
<dbReference type="AlphaFoldDB" id="A0A1W9YRQ1"/>
<dbReference type="PANTHER" id="PTHR13504:SF38">
    <property type="entry name" value="FIDO DOMAIN-CONTAINING PROTEIN"/>
    <property type="match status" value="1"/>
</dbReference>
<feature type="domain" description="Fido" evidence="3">
    <location>
        <begin position="67"/>
        <end position="202"/>
    </location>
</feature>
<dbReference type="InterPro" id="IPR040198">
    <property type="entry name" value="Fido_containing"/>
</dbReference>
<feature type="active site" evidence="1">
    <location>
        <position position="142"/>
    </location>
</feature>
<evidence type="ECO:0000313" key="4">
    <source>
        <dbReference type="EMBL" id="ORA02761.1"/>
    </source>
</evidence>
<dbReference type="Proteomes" id="UP000192366">
    <property type="component" value="Unassembled WGS sequence"/>
</dbReference>
<dbReference type="InterPro" id="IPR036597">
    <property type="entry name" value="Fido-like_dom_sf"/>
</dbReference>
<gene>
    <name evidence="4" type="ORF">BST17_21805</name>
</gene>
<comment type="caution">
    <text evidence="4">The sequence shown here is derived from an EMBL/GenBank/DDBJ whole genome shotgun (WGS) entry which is preliminary data.</text>
</comment>